<feature type="compositionally biased region" description="Basic residues" evidence="1">
    <location>
        <begin position="100"/>
        <end position="109"/>
    </location>
</feature>
<evidence type="ECO:0000313" key="2">
    <source>
        <dbReference type="EMBL" id="KAK1699244.1"/>
    </source>
</evidence>
<evidence type="ECO:0000313" key="3">
    <source>
        <dbReference type="Proteomes" id="UP001231189"/>
    </source>
</evidence>
<keyword evidence="3" id="KW-1185">Reference proteome</keyword>
<feature type="region of interest" description="Disordered" evidence="1">
    <location>
        <begin position="97"/>
        <end position="128"/>
    </location>
</feature>
<comment type="caution">
    <text evidence="2">The sequence shown here is derived from an EMBL/GenBank/DDBJ whole genome shotgun (WGS) entry which is preliminary data.</text>
</comment>
<evidence type="ECO:0000256" key="1">
    <source>
        <dbReference type="SAM" id="MobiDB-lite"/>
    </source>
</evidence>
<protein>
    <recommendedName>
        <fullName evidence="4">Retrotransposon gag domain-containing protein</fullName>
    </recommendedName>
</protein>
<name>A0AAD8XA96_LOLMU</name>
<dbReference type="EMBL" id="JAUUTY010000001">
    <property type="protein sequence ID" value="KAK1699244.1"/>
    <property type="molecule type" value="Genomic_DNA"/>
</dbReference>
<gene>
    <name evidence="2" type="ORF">QYE76_015941</name>
</gene>
<dbReference type="AlphaFoldDB" id="A0AAD8XA96"/>
<evidence type="ECO:0008006" key="4">
    <source>
        <dbReference type="Google" id="ProtNLM"/>
    </source>
</evidence>
<accession>A0AAD8XA96</accession>
<proteinExistence type="predicted"/>
<sequence length="181" mass="19668">MENYSLLMGASGDEDGGGVDGGAFRGTSSRRRRTDSVPDLGFAMAAALKVSRTSSDQWLSSICGLAHAMAEVVLVSGGSTNATSRSARLAVIPSYGEARRRGRARPSRSTRKEVSTSAEQPEHTPCTPALRDLQLLRQRPGEHLHSFTQRFTDLCLRLPQVSEAQVVDVFRYGTTNLQMIE</sequence>
<dbReference type="Proteomes" id="UP001231189">
    <property type="component" value="Unassembled WGS sequence"/>
</dbReference>
<reference evidence="2" key="1">
    <citation type="submission" date="2023-07" db="EMBL/GenBank/DDBJ databases">
        <title>A chromosome-level genome assembly of Lolium multiflorum.</title>
        <authorList>
            <person name="Chen Y."/>
            <person name="Copetti D."/>
            <person name="Kolliker R."/>
            <person name="Studer B."/>
        </authorList>
    </citation>
    <scope>NUCLEOTIDE SEQUENCE</scope>
    <source>
        <strain evidence="2">02402/16</strain>
        <tissue evidence="2">Leaf</tissue>
    </source>
</reference>
<organism evidence="2 3">
    <name type="scientific">Lolium multiflorum</name>
    <name type="common">Italian ryegrass</name>
    <name type="synonym">Lolium perenne subsp. multiflorum</name>
    <dbReference type="NCBI Taxonomy" id="4521"/>
    <lineage>
        <taxon>Eukaryota</taxon>
        <taxon>Viridiplantae</taxon>
        <taxon>Streptophyta</taxon>
        <taxon>Embryophyta</taxon>
        <taxon>Tracheophyta</taxon>
        <taxon>Spermatophyta</taxon>
        <taxon>Magnoliopsida</taxon>
        <taxon>Liliopsida</taxon>
        <taxon>Poales</taxon>
        <taxon>Poaceae</taxon>
        <taxon>BOP clade</taxon>
        <taxon>Pooideae</taxon>
        <taxon>Poodae</taxon>
        <taxon>Poeae</taxon>
        <taxon>Poeae Chloroplast Group 2 (Poeae type)</taxon>
        <taxon>Loliodinae</taxon>
        <taxon>Loliinae</taxon>
        <taxon>Lolium</taxon>
    </lineage>
</organism>